<sequence length="445" mass="49146">MAATPSYQTPQEQSPFPPMPRRQSCDRCHEQKVRCIAQGSDGIPGLGAIAEDESTLGKQVLAETPCMRCSKAGTICIFSPQLRSGRPRVHRAPASSSRQRRSRQGSSRCSSSSPSMSPGMSPAVSQSSSPRSLPLNFSTPASMDYSSMAPSVASSPAPIPHYNPQEQDLRVHETPDHWFLSSFGPEDPQYLESVGCQQPQYPHLADTSSFLMNNMYHPDTTPTAETVLPNTIWGQPNPSEAHHSPISLQELSQITLRIHQAIQALSQQPQHIHVHVLSLSSPTLTELFNASSTFIALINQYRPPHARRHQEILTPNQYPGRQLQAESSTLNPVAEAENISFLLTILACHQLILGGFEAICAGIVHHHPHHHQHQQEVLGVVNYMSHILSELNRSIASLGRTAWNERTNDYSIGTGVMSSVLWQAEDTRVRVCGRVQELRRVFGAR</sequence>
<evidence type="ECO:0000256" key="2">
    <source>
        <dbReference type="SAM" id="MobiDB-lite"/>
    </source>
</evidence>
<feature type="compositionally biased region" description="Polar residues" evidence="2">
    <location>
        <begin position="135"/>
        <end position="145"/>
    </location>
</feature>
<accession>A0AAN6YMR8</accession>
<dbReference type="GO" id="GO:0000981">
    <property type="term" value="F:DNA-binding transcription factor activity, RNA polymerase II-specific"/>
    <property type="evidence" value="ECO:0007669"/>
    <property type="project" value="InterPro"/>
</dbReference>
<dbReference type="InterPro" id="IPR036864">
    <property type="entry name" value="Zn2-C6_fun-type_DNA-bd_sf"/>
</dbReference>
<feature type="region of interest" description="Disordered" evidence="2">
    <location>
        <begin position="83"/>
        <end position="164"/>
    </location>
</feature>
<dbReference type="SMART" id="SM00066">
    <property type="entry name" value="GAL4"/>
    <property type="match status" value="1"/>
</dbReference>
<feature type="domain" description="Zn(2)-C6 fungal-type" evidence="3">
    <location>
        <begin position="19"/>
        <end position="87"/>
    </location>
</feature>
<feature type="compositionally biased region" description="Polar residues" evidence="2">
    <location>
        <begin position="1"/>
        <end position="14"/>
    </location>
</feature>
<dbReference type="GO" id="GO:0008270">
    <property type="term" value="F:zinc ion binding"/>
    <property type="evidence" value="ECO:0007669"/>
    <property type="project" value="InterPro"/>
</dbReference>
<gene>
    <name evidence="4" type="ORF">QBC38DRAFT_490549</name>
</gene>
<feature type="region of interest" description="Disordered" evidence="2">
    <location>
        <begin position="1"/>
        <end position="24"/>
    </location>
</feature>
<evidence type="ECO:0000313" key="4">
    <source>
        <dbReference type="EMBL" id="KAK4222124.1"/>
    </source>
</evidence>
<keyword evidence="1" id="KW-0539">Nucleus</keyword>
<feature type="compositionally biased region" description="Low complexity" evidence="2">
    <location>
        <begin position="104"/>
        <end position="134"/>
    </location>
</feature>
<evidence type="ECO:0000259" key="3">
    <source>
        <dbReference type="SMART" id="SM00066"/>
    </source>
</evidence>
<evidence type="ECO:0000256" key="1">
    <source>
        <dbReference type="ARBA" id="ARBA00023242"/>
    </source>
</evidence>
<reference evidence="4" key="2">
    <citation type="submission" date="2023-05" db="EMBL/GenBank/DDBJ databases">
        <authorList>
            <consortium name="Lawrence Berkeley National Laboratory"/>
            <person name="Steindorff A."/>
            <person name="Hensen N."/>
            <person name="Bonometti L."/>
            <person name="Westerberg I."/>
            <person name="Brannstrom I.O."/>
            <person name="Guillou S."/>
            <person name="Cros-Aarteil S."/>
            <person name="Calhoun S."/>
            <person name="Haridas S."/>
            <person name="Kuo A."/>
            <person name="Mondo S."/>
            <person name="Pangilinan J."/>
            <person name="Riley R."/>
            <person name="Labutti K."/>
            <person name="Andreopoulos B."/>
            <person name="Lipzen A."/>
            <person name="Chen C."/>
            <person name="Yanf M."/>
            <person name="Daum C."/>
            <person name="Ng V."/>
            <person name="Clum A."/>
            <person name="Ohm R."/>
            <person name="Martin F."/>
            <person name="Silar P."/>
            <person name="Natvig D."/>
            <person name="Lalanne C."/>
            <person name="Gautier V."/>
            <person name="Ament-Velasquez S.L."/>
            <person name="Kruys A."/>
            <person name="Hutchinson M.I."/>
            <person name="Powell A.J."/>
            <person name="Barry K."/>
            <person name="Miller A.N."/>
            <person name="Grigoriev I.V."/>
            <person name="Debuchy R."/>
            <person name="Gladieux P."/>
            <person name="Thoren M.H."/>
            <person name="Johannesson H."/>
        </authorList>
    </citation>
    <scope>NUCLEOTIDE SEQUENCE</scope>
    <source>
        <strain evidence="4">CBS 990.96</strain>
    </source>
</reference>
<dbReference type="AlphaFoldDB" id="A0AAN6YMR8"/>
<dbReference type="EMBL" id="MU865489">
    <property type="protein sequence ID" value="KAK4222124.1"/>
    <property type="molecule type" value="Genomic_DNA"/>
</dbReference>
<dbReference type="CDD" id="cd00067">
    <property type="entry name" value="GAL4"/>
    <property type="match status" value="1"/>
</dbReference>
<name>A0AAN6YMR8_9PEZI</name>
<proteinExistence type="predicted"/>
<keyword evidence="5" id="KW-1185">Reference proteome</keyword>
<evidence type="ECO:0000313" key="5">
    <source>
        <dbReference type="Proteomes" id="UP001301958"/>
    </source>
</evidence>
<organism evidence="4 5">
    <name type="scientific">Podospora fimiseda</name>
    <dbReference type="NCBI Taxonomy" id="252190"/>
    <lineage>
        <taxon>Eukaryota</taxon>
        <taxon>Fungi</taxon>
        <taxon>Dikarya</taxon>
        <taxon>Ascomycota</taxon>
        <taxon>Pezizomycotina</taxon>
        <taxon>Sordariomycetes</taxon>
        <taxon>Sordariomycetidae</taxon>
        <taxon>Sordariales</taxon>
        <taxon>Podosporaceae</taxon>
        <taxon>Podospora</taxon>
    </lineage>
</organism>
<dbReference type="Proteomes" id="UP001301958">
    <property type="component" value="Unassembled WGS sequence"/>
</dbReference>
<reference evidence="4" key="1">
    <citation type="journal article" date="2023" name="Mol. Phylogenet. Evol.">
        <title>Genome-scale phylogeny and comparative genomics of the fungal order Sordariales.</title>
        <authorList>
            <person name="Hensen N."/>
            <person name="Bonometti L."/>
            <person name="Westerberg I."/>
            <person name="Brannstrom I.O."/>
            <person name="Guillou S."/>
            <person name="Cros-Aarteil S."/>
            <person name="Calhoun S."/>
            <person name="Haridas S."/>
            <person name="Kuo A."/>
            <person name="Mondo S."/>
            <person name="Pangilinan J."/>
            <person name="Riley R."/>
            <person name="LaButti K."/>
            <person name="Andreopoulos B."/>
            <person name="Lipzen A."/>
            <person name="Chen C."/>
            <person name="Yan M."/>
            <person name="Daum C."/>
            <person name="Ng V."/>
            <person name="Clum A."/>
            <person name="Steindorff A."/>
            <person name="Ohm R.A."/>
            <person name="Martin F."/>
            <person name="Silar P."/>
            <person name="Natvig D.O."/>
            <person name="Lalanne C."/>
            <person name="Gautier V."/>
            <person name="Ament-Velasquez S.L."/>
            <person name="Kruys A."/>
            <person name="Hutchinson M.I."/>
            <person name="Powell A.J."/>
            <person name="Barry K."/>
            <person name="Miller A.N."/>
            <person name="Grigoriev I.V."/>
            <person name="Debuchy R."/>
            <person name="Gladieux P."/>
            <person name="Hiltunen Thoren M."/>
            <person name="Johannesson H."/>
        </authorList>
    </citation>
    <scope>NUCLEOTIDE SEQUENCE</scope>
    <source>
        <strain evidence="4">CBS 990.96</strain>
    </source>
</reference>
<protein>
    <recommendedName>
        <fullName evidence="3">Zn(2)-C6 fungal-type domain-containing protein</fullName>
    </recommendedName>
</protein>
<dbReference type="Gene3D" id="4.10.240.10">
    <property type="entry name" value="Zn(2)-C6 fungal-type DNA-binding domain"/>
    <property type="match status" value="1"/>
</dbReference>
<feature type="compositionally biased region" description="Low complexity" evidence="2">
    <location>
        <begin position="146"/>
        <end position="156"/>
    </location>
</feature>
<comment type="caution">
    <text evidence="4">The sequence shown here is derived from an EMBL/GenBank/DDBJ whole genome shotgun (WGS) entry which is preliminary data.</text>
</comment>
<dbReference type="SUPFAM" id="SSF57701">
    <property type="entry name" value="Zn2/Cys6 DNA-binding domain"/>
    <property type="match status" value="1"/>
</dbReference>
<dbReference type="InterPro" id="IPR001138">
    <property type="entry name" value="Zn2Cys6_DnaBD"/>
</dbReference>